<dbReference type="InterPro" id="IPR013922">
    <property type="entry name" value="Cyclin_PHO80-like"/>
</dbReference>
<feature type="compositionally biased region" description="Polar residues" evidence="1">
    <location>
        <begin position="374"/>
        <end position="383"/>
    </location>
</feature>
<dbReference type="GO" id="GO:0000307">
    <property type="term" value="C:cyclin-dependent protein kinase holoenzyme complex"/>
    <property type="evidence" value="ECO:0007669"/>
    <property type="project" value="TreeGrafter"/>
</dbReference>
<feature type="region of interest" description="Disordered" evidence="1">
    <location>
        <begin position="345"/>
        <end position="398"/>
    </location>
</feature>
<dbReference type="AlphaFoldDB" id="A0A316W7V0"/>
<evidence type="ECO:0000256" key="1">
    <source>
        <dbReference type="SAM" id="MobiDB-lite"/>
    </source>
</evidence>
<feature type="compositionally biased region" description="Low complexity" evidence="1">
    <location>
        <begin position="207"/>
        <end position="219"/>
    </location>
</feature>
<dbReference type="InterPro" id="IPR036915">
    <property type="entry name" value="Cyclin-like_sf"/>
</dbReference>
<keyword evidence="4" id="KW-1185">Reference proteome</keyword>
<feature type="compositionally biased region" description="Polar residues" evidence="1">
    <location>
        <begin position="1"/>
        <end position="18"/>
    </location>
</feature>
<dbReference type="GeneID" id="37039518"/>
<dbReference type="Proteomes" id="UP000245783">
    <property type="component" value="Unassembled WGS sequence"/>
</dbReference>
<evidence type="ECO:0000313" key="3">
    <source>
        <dbReference type="EMBL" id="PWN45996.1"/>
    </source>
</evidence>
<protein>
    <recommendedName>
        <fullName evidence="2">Cyclin N-terminal domain-containing protein</fullName>
    </recommendedName>
</protein>
<proteinExistence type="predicted"/>
<gene>
    <name evidence="3" type="ORF">IE81DRAFT_79541</name>
</gene>
<organism evidence="3 4">
    <name type="scientific">Ceraceosorus guamensis</name>
    <dbReference type="NCBI Taxonomy" id="1522189"/>
    <lineage>
        <taxon>Eukaryota</taxon>
        <taxon>Fungi</taxon>
        <taxon>Dikarya</taxon>
        <taxon>Basidiomycota</taxon>
        <taxon>Ustilaginomycotina</taxon>
        <taxon>Exobasidiomycetes</taxon>
        <taxon>Ceraceosorales</taxon>
        <taxon>Ceraceosoraceae</taxon>
        <taxon>Ceraceosorus</taxon>
    </lineage>
</organism>
<dbReference type="OrthoDB" id="244495at2759"/>
<dbReference type="InterPro" id="IPR006671">
    <property type="entry name" value="Cyclin_N"/>
</dbReference>
<dbReference type="PANTHER" id="PTHR15615">
    <property type="match status" value="1"/>
</dbReference>
<dbReference type="Pfam" id="PF00134">
    <property type="entry name" value="Cyclin_N"/>
    <property type="match status" value="1"/>
</dbReference>
<dbReference type="InParanoid" id="A0A316W7V0"/>
<feature type="domain" description="Cyclin N-terminal" evidence="2">
    <location>
        <begin position="79"/>
        <end position="179"/>
    </location>
</feature>
<name>A0A316W7V0_9BASI</name>
<dbReference type="GO" id="GO:0016538">
    <property type="term" value="F:cyclin-dependent protein serine/threonine kinase regulator activity"/>
    <property type="evidence" value="ECO:0007669"/>
    <property type="project" value="TreeGrafter"/>
</dbReference>
<dbReference type="RefSeq" id="XP_025373156.1">
    <property type="nucleotide sequence ID" value="XM_025517648.1"/>
</dbReference>
<accession>A0A316W7V0</accession>
<dbReference type="Gene3D" id="1.10.472.10">
    <property type="entry name" value="Cyclin-like"/>
    <property type="match status" value="1"/>
</dbReference>
<evidence type="ECO:0000259" key="2">
    <source>
        <dbReference type="Pfam" id="PF00134"/>
    </source>
</evidence>
<dbReference type="SUPFAM" id="SSF47954">
    <property type="entry name" value="Cyclin-like"/>
    <property type="match status" value="1"/>
</dbReference>
<dbReference type="CDD" id="cd20557">
    <property type="entry name" value="CYCLIN_ScPCL1-like"/>
    <property type="match status" value="1"/>
</dbReference>
<feature type="compositionally biased region" description="Low complexity" evidence="1">
    <location>
        <begin position="227"/>
        <end position="236"/>
    </location>
</feature>
<evidence type="ECO:0000313" key="4">
    <source>
        <dbReference type="Proteomes" id="UP000245783"/>
    </source>
</evidence>
<dbReference type="EMBL" id="KZ819352">
    <property type="protein sequence ID" value="PWN45996.1"/>
    <property type="molecule type" value="Genomic_DNA"/>
</dbReference>
<dbReference type="GO" id="GO:0019901">
    <property type="term" value="F:protein kinase binding"/>
    <property type="evidence" value="ECO:0007669"/>
    <property type="project" value="InterPro"/>
</dbReference>
<feature type="compositionally biased region" description="Low complexity" evidence="1">
    <location>
        <begin position="19"/>
        <end position="29"/>
    </location>
</feature>
<dbReference type="PANTHER" id="PTHR15615:SF108">
    <property type="entry name" value="PROTEIN CNPPD1"/>
    <property type="match status" value="1"/>
</dbReference>
<reference evidence="3 4" key="1">
    <citation type="journal article" date="2018" name="Mol. Biol. Evol.">
        <title>Broad Genomic Sampling Reveals a Smut Pathogenic Ancestry of the Fungal Clade Ustilaginomycotina.</title>
        <authorList>
            <person name="Kijpornyongpan T."/>
            <person name="Mondo S.J."/>
            <person name="Barry K."/>
            <person name="Sandor L."/>
            <person name="Lee J."/>
            <person name="Lipzen A."/>
            <person name="Pangilinan J."/>
            <person name="LaButti K."/>
            <person name="Hainaut M."/>
            <person name="Henrissat B."/>
            <person name="Grigoriev I.V."/>
            <person name="Spatafora J.W."/>
            <person name="Aime M.C."/>
        </authorList>
    </citation>
    <scope>NUCLEOTIDE SEQUENCE [LARGE SCALE GENOMIC DNA]</scope>
    <source>
        <strain evidence="3 4">MCA 4658</strain>
    </source>
</reference>
<feature type="region of interest" description="Disordered" evidence="1">
    <location>
        <begin position="1"/>
        <end position="37"/>
    </location>
</feature>
<sequence>MATAATSWPQSAIAPQQASCSRSNSSARSSSRKTSRGGDYCDRFYGHQELAELCERVISALFACPLDSTSSCTSSSSSQRVAPRLSEFIAYALHRTRLPLAVTHQALFLLKRLKSRFPAARGSSGHRLFISALMLASKSSCDDTYSNKSWTIVGQGLFSLREVNQMERELFGYLGYKVNVENEDLVEFVQALDEGVIPMPSPPAPTVAPVAPAPTANPTEQQETALPPHHSSASASTVRHGRASIAGYPVGPATCSAAVGHASAPTGAAPHLTRSQSVSGRQSYRSHSAAPTHHYQQQSPFDARESSRPYTTPTHNVSLSAAAAAAAHTAAFYSHVAPSAASLASSRGSISSSSGSSEGYDSTCMTPGSCGDSAYSSSGRTTPDTPPSEVGGSPWMNDKAHLYWDQSGEPAGTYDSHVKQYHDGQTYDSQNAASVDHPYVARGGAPSGHPYTTW</sequence>
<feature type="region of interest" description="Disordered" evidence="1">
    <location>
        <begin position="262"/>
        <end position="314"/>
    </location>
</feature>
<feature type="compositionally biased region" description="Polar residues" evidence="1">
    <location>
        <begin position="273"/>
        <end position="286"/>
    </location>
</feature>
<feature type="region of interest" description="Disordered" evidence="1">
    <location>
        <begin position="200"/>
        <end position="240"/>
    </location>
</feature>
<dbReference type="STRING" id="1522189.A0A316W7V0"/>
<feature type="compositionally biased region" description="Low complexity" evidence="1">
    <location>
        <begin position="345"/>
        <end position="362"/>
    </location>
</feature>
<dbReference type="GO" id="GO:0005634">
    <property type="term" value="C:nucleus"/>
    <property type="evidence" value="ECO:0007669"/>
    <property type="project" value="TreeGrafter"/>
</dbReference>